<feature type="domain" description="UDP-N-acetylglucosamine 2-epimerase" evidence="1">
    <location>
        <begin position="28"/>
        <end position="359"/>
    </location>
</feature>
<organism evidence="2 3">
    <name type="scientific">Natrinema salifodinae</name>
    <dbReference type="NCBI Taxonomy" id="1202768"/>
    <lineage>
        <taxon>Archaea</taxon>
        <taxon>Methanobacteriati</taxon>
        <taxon>Methanobacteriota</taxon>
        <taxon>Stenosarchaea group</taxon>
        <taxon>Halobacteria</taxon>
        <taxon>Halobacteriales</taxon>
        <taxon>Natrialbaceae</taxon>
        <taxon>Natrinema</taxon>
    </lineage>
</organism>
<accession>A0A1I0LYU1</accession>
<dbReference type="SUPFAM" id="SSF53756">
    <property type="entry name" value="UDP-Glycosyltransferase/glycogen phosphorylase"/>
    <property type="match status" value="1"/>
</dbReference>
<dbReference type="InterPro" id="IPR003331">
    <property type="entry name" value="UDP_GlcNAc_Epimerase_2_dom"/>
</dbReference>
<evidence type="ECO:0000313" key="2">
    <source>
        <dbReference type="EMBL" id="SEV81134.1"/>
    </source>
</evidence>
<evidence type="ECO:0000313" key="3">
    <source>
        <dbReference type="Proteomes" id="UP000183275"/>
    </source>
</evidence>
<dbReference type="Pfam" id="PF02350">
    <property type="entry name" value="Epimerase_2"/>
    <property type="match status" value="1"/>
</dbReference>
<dbReference type="RefSeq" id="WP_049991011.1">
    <property type="nucleotide sequence ID" value="NZ_FOIS01000001.1"/>
</dbReference>
<evidence type="ECO:0000259" key="1">
    <source>
        <dbReference type="Pfam" id="PF02350"/>
    </source>
</evidence>
<dbReference type="NCBIfam" id="TIGR00236">
    <property type="entry name" value="wecB"/>
    <property type="match status" value="1"/>
</dbReference>
<dbReference type="CDD" id="cd03786">
    <property type="entry name" value="GTB_UDP-GlcNAc_2-Epimerase"/>
    <property type="match status" value="1"/>
</dbReference>
<dbReference type="eggNOG" id="arCOG01392">
    <property type="taxonomic scope" value="Archaea"/>
</dbReference>
<protein>
    <submittedName>
        <fullName evidence="2">UDP-N-acetylglucosamine 2-epimerase (Non-hydrolysing)</fullName>
    </submittedName>
</protein>
<name>A0A1I0LYU1_9EURY</name>
<reference evidence="3" key="1">
    <citation type="submission" date="2016-10" db="EMBL/GenBank/DDBJ databases">
        <authorList>
            <person name="Varghese N."/>
        </authorList>
    </citation>
    <scope>NUCLEOTIDE SEQUENCE [LARGE SCALE GENOMIC DNA]</scope>
    <source>
        <strain evidence="3">CGMCC 1.12284</strain>
    </source>
</reference>
<dbReference type="PANTHER" id="PTHR43174">
    <property type="entry name" value="UDP-N-ACETYLGLUCOSAMINE 2-EPIMERASE"/>
    <property type="match status" value="1"/>
</dbReference>
<dbReference type="EMBL" id="FOIS01000001">
    <property type="protein sequence ID" value="SEV81134.1"/>
    <property type="molecule type" value="Genomic_DNA"/>
</dbReference>
<dbReference type="InterPro" id="IPR029767">
    <property type="entry name" value="WecB-like"/>
</dbReference>
<gene>
    <name evidence="2" type="ORF">SAMN05216285_0192</name>
</gene>
<proteinExistence type="predicted"/>
<dbReference type="PANTHER" id="PTHR43174:SF1">
    <property type="entry name" value="UDP-N-ACETYLGLUCOSAMINE 2-EPIMERASE"/>
    <property type="match status" value="1"/>
</dbReference>
<keyword evidence="3" id="KW-1185">Reference proteome</keyword>
<dbReference type="Proteomes" id="UP000183275">
    <property type="component" value="Unassembled WGS sequence"/>
</dbReference>
<dbReference type="STRING" id="1202768.SAMN05216285_0192"/>
<sequence length="370" mass="40551">MADQPEIAIVLGTRPEIIKLAPIIRHCRERSIPHTVIHTGQHYSDSLNDVFFAELGLPEPEYELEVGSASHGKQTGEMIVEIEDVLLEAEPATVLVQGDTNSVLAGAIATSKLSIDLGHVESGLRSHDRTMPEERNRVLTDHASDYLFAPTDQSRRALREEGIPDERIHVTGNTVVDAVEQNRTLAAERSSVFDDYDISRGEFCLLTAHRAETVDDEDRFASLLRGAGRVADALAREIVYPIHPRAANAVDEFDLVIPDGVRTIEPQQYLDFLALESEATLVLTDSGGVQEEACILGVPCVTLRENTERPETLAVDANVLVGTEPDAIHEGAVEMIDRTPAWPNPFGDGEAAERIVDAILRDEDRMTVTG</sequence>
<dbReference type="OrthoDB" id="7018at2157"/>
<dbReference type="AlphaFoldDB" id="A0A1I0LYU1"/>
<dbReference type="Gene3D" id="3.40.50.2000">
    <property type="entry name" value="Glycogen Phosphorylase B"/>
    <property type="match status" value="2"/>
</dbReference>